<gene>
    <name evidence="1" type="ORF">FHW36_103504</name>
</gene>
<dbReference type="AlphaFoldDB" id="A0A561PUC1"/>
<organism evidence="1 2">
    <name type="scientific">Chitinophaga polysaccharea</name>
    <dbReference type="NCBI Taxonomy" id="1293035"/>
    <lineage>
        <taxon>Bacteria</taxon>
        <taxon>Pseudomonadati</taxon>
        <taxon>Bacteroidota</taxon>
        <taxon>Chitinophagia</taxon>
        <taxon>Chitinophagales</taxon>
        <taxon>Chitinophagaceae</taxon>
        <taxon>Chitinophaga</taxon>
    </lineage>
</organism>
<comment type="caution">
    <text evidence="1">The sequence shown here is derived from an EMBL/GenBank/DDBJ whole genome shotgun (WGS) entry which is preliminary data.</text>
</comment>
<name>A0A561PUC1_9BACT</name>
<evidence type="ECO:0000313" key="1">
    <source>
        <dbReference type="EMBL" id="TWF41700.1"/>
    </source>
</evidence>
<dbReference type="EMBL" id="VIWO01000003">
    <property type="protein sequence ID" value="TWF41700.1"/>
    <property type="molecule type" value="Genomic_DNA"/>
</dbReference>
<proteinExistence type="predicted"/>
<accession>A0A561PUC1</accession>
<dbReference type="RefSeq" id="WP_145669935.1">
    <property type="nucleotide sequence ID" value="NZ_VIWO01000003.1"/>
</dbReference>
<evidence type="ECO:0000313" key="2">
    <source>
        <dbReference type="Proteomes" id="UP000320811"/>
    </source>
</evidence>
<keyword evidence="2" id="KW-1185">Reference proteome</keyword>
<evidence type="ECO:0008006" key="3">
    <source>
        <dbReference type="Google" id="ProtNLM"/>
    </source>
</evidence>
<reference evidence="1 2" key="1">
    <citation type="submission" date="2019-06" db="EMBL/GenBank/DDBJ databases">
        <title>Sorghum-associated microbial communities from plants grown in Nebraska, USA.</title>
        <authorList>
            <person name="Schachtman D."/>
        </authorList>
    </citation>
    <scope>NUCLEOTIDE SEQUENCE [LARGE SCALE GENOMIC DNA]</scope>
    <source>
        <strain evidence="1 2">1209</strain>
    </source>
</reference>
<dbReference type="SUPFAM" id="SSF74653">
    <property type="entry name" value="TolA/TonB C-terminal domain"/>
    <property type="match status" value="1"/>
</dbReference>
<dbReference type="Gene3D" id="3.30.1150.10">
    <property type="match status" value="1"/>
</dbReference>
<sequence>MKIIIITILTTLLRLGYSSPELKTCPHQFDTLAGMNVFTQIDHMPEFPGGESALMRFLVRNFRNSEQDQFQATFFCRFVIDRTGKVIAVGILNKSPSEWSPAERALVNAVNKMPKWKPGSCAGKLVPLLFVLPLRL</sequence>
<protein>
    <recommendedName>
        <fullName evidence="3">TonB-like protein</fullName>
    </recommendedName>
</protein>
<dbReference type="Proteomes" id="UP000320811">
    <property type="component" value="Unassembled WGS sequence"/>
</dbReference>
<dbReference type="OrthoDB" id="964531at2"/>